<dbReference type="GO" id="GO:0016987">
    <property type="term" value="F:sigma factor activity"/>
    <property type="evidence" value="ECO:0007669"/>
    <property type="project" value="UniProtKB-KW"/>
</dbReference>
<comment type="similarity">
    <text evidence="1">Belongs to the sigma-70 factor family. ECF subfamily.</text>
</comment>
<dbReference type="PANTHER" id="PTHR43133:SF8">
    <property type="entry name" value="RNA POLYMERASE SIGMA FACTOR HI_1459-RELATED"/>
    <property type="match status" value="1"/>
</dbReference>
<dbReference type="Gene3D" id="1.10.10.10">
    <property type="entry name" value="Winged helix-like DNA-binding domain superfamily/Winged helix DNA-binding domain"/>
    <property type="match status" value="2"/>
</dbReference>
<evidence type="ECO:0000256" key="2">
    <source>
        <dbReference type="ARBA" id="ARBA00023015"/>
    </source>
</evidence>
<evidence type="ECO:0000256" key="5">
    <source>
        <dbReference type="ARBA" id="ARBA00023163"/>
    </source>
</evidence>
<evidence type="ECO:0000313" key="8">
    <source>
        <dbReference type="Proteomes" id="UP000199577"/>
    </source>
</evidence>
<dbReference type="GO" id="GO:0006352">
    <property type="term" value="P:DNA-templated transcription initiation"/>
    <property type="evidence" value="ECO:0007669"/>
    <property type="project" value="InterPro"/>
</dbReference>
<organism evidence="7 8">
    <name type="scientific">Parapedobacter composti</name>
    <dbReference type="NCBI Taxonomy" id="623281"/>
    <lineage>
        <taxon>Bacteria</taxon>
        <taxon>Pseudomonadati</taxon>
        <taxon>Bacteroidota</taxon>
        <taxon>Sphingobacteriia</taxon>
        <taxon>Sphingobacteriales</taxon>
        <taxon>Sphingobacteriaceae</taxon>
        <taxon>Parapedobacter</taxon>
    </lineage>
</organism>
<dbReference type="PANTHER" id="PTHR43133">
    <property type="entry name" value="RNA POLYMERASE ECF-TYPE SIGMA FACTO"/>
    <property type="match status" value="1"/>
</dbReference>
<dbReference type="SUPFAM" id="SSF88659">
    <property type="entry name" value="Sigma3 and sigma4 domains of RNA polymerase sigma factors"/>
    <property type="match status" value="1"/>
</dbReference>
<evidence type="ECO:0000256" key="3">
    <source>
        <dbReference type="ARBA" id="ARBA00023082"/>
    </source>
</evidence>
<dbReference type="InterPro" id="IPR013324">
    <property type="entry name" value="RNA_pol_sigma_r3/r4-like"/>
</dbReference>
<evidence type="ECO:0000256" key="1">
    <source>
        <dbReference type="ARBA" id="ARBA00010641"/>
    </source>
</evidence>
<evidence type="ECO:0000256" key="4">
    <source>
        <dbReference type="ARBA" id="ARBA00023125"/>
    </source>
</evidence>
<dbReference type="InterPro" id="IPR039425">
    <property type="entry name" value="RNA_pol_sigma-70-like"/>
</dbReference>
<evidence type="ECO:0000313" key="7">
    <source>
        <dbReference type="EMBL" id="SFB85674.1"/>
    </source>
</evidence>
<gene>
    <name evidence="7" type="ORF">SAMN05421747_101541</name>
</gene>
<name>A0A1I1EES6_9SPHI</name>
<feature type="domain" description="RNA polymerase sigma factor 70 region 4 type 2" evidence="6">
    <location>
        <begin position="221"/>
        <end position="261"/>
    </location>
</feature>
<keyword evidence="4" id="KW-0238">DNA-binding</keyword>
<sequence length="272" mass="31529">MHASIYRTKKNAERFFDALKAGDEAGLNYFYRAYYNYYAWRAERFVKDDVIAHVIAQEAFLRLWLMHDIIRDVPHLHEFLGSQLREAGMAYYRKTANRFHRSMLRLDGIEDFQEFMLGYEIEGEEEADVVYLEQLEAEKQRQLEQINGLLPNLTAQQQLFIRLCLRYGFNYERIAYHLGGISDYEVAQRVEQCIANLKAALSGTTKLDSAARTKPLVAEGMLSDEQAQVLAMRYDLQYSFEEIAEALQLDDAKVKSLFVQAHAAIKKGRQSA</sequence>
<dbReference type="AlphaFoldDB" id="A0A1I1EES6"/>
<proteinExistence type="inferred from homology"/>
<dbReference type="InterPro" id="IPR013325">
    <property type="entry name" value="RNA_pol_sigma_r2"/>
</dbReference>
<dbReference type="GO" id="GO:0003677">
    <property type="term" value="F:DNA binding"/>
    <property type="evidence" value="ECO:0007669"/>
    <property type="project" value="UniProtKB-KW"/>
</dbReference>
<dbReference type="Gene3D" id="1.10.1740.10">
    <property type="match status" value="1"/>
</dbReference>
<keyword evidence="5" id="KW-0804">Transcription</keyword>
<dbReference type="EMBL" id="FOLL01000001">
    <property type="protein sequence ID" value="SFB85674.1"/>
    <property type="molecule type" value="Genomic_DNA"/>
</dbReference>
<dbReference type="Proteomes" id="UP000199577">
    <property type="component" value="Unassembled WGS sequence"/>
</dbReference>
<reference evidence="7 8" key="1">
    <citation type="submission" date="2016-10" db="EMBL/GenBank/DDBJ databases">
        <authorList>
            <person name="de Groot N.N."/>
        </authorList>
    </citation>
    <scope>NUCLEOTIDE SEQUENCE [LARGE SCALE GENOMIC DNA]</scope>
    <source>
        <strain evidence="7 8">DSM 22900</strain>
    </source>
</reference>
<dbReference type="Pfam" id="PF08281">
    <property type="entry name" value="Sigma70_r4_2"/>
    <property type="match status" value="1"/>
</dbReference>
<keyword evidence="3" id="KW-0731">Sigma factor</keyword>
<dbReference type="SUPFAM" id="SSF88946">
    <property type="entry name" value="Sigma2 domain of RNA polymerase sigma factors"/>
    <property type="match status" value="1"/>
</dbReference>
<protein>
    <submittedName>
        <fullName evidence="7">RNA polymerase sigma factor, sigma-70 family</fullName>
    </submittedName>
</protein>
<accession>A0A1I1EES6</accession>
<keyword evidence="8" id="KW-1185">Reference proteome</keyword>
<dbReference type="InterPro" id="IPR013249">
    <property type="entry name" value="RNA_pol_sigma70_r4_t2"/>
</dbReference>
<dbReference type="STRING" id="623281.SAMN05421747_101541"/>
<keyword evidence="2" id="KW-0805">Transcription regulation</keyword>
<dbReference type="InterPro" id="IPR036388">
    <property type="entry name" value="WH-like_DNA-bd_sf"/>
</dbReference>
<evidence type="ECO:0000259" key="6">
    <source>
        <dbReference type="Pfam" id="PF08281"/>
    </source>
</evidence>